<dbReference type="SUPFAM" id="SSF52200">
    <property type="entry name" value="Toll/Interleukin receptor TIR domain"/>
    <property type="match status" value="1"/>
</dbReference>
<dbReference type="PANTHER" id="PTHR46270">
    <property type="entry name" value="ARMADILLO-TYPE FOLD-RELATED"/>
    <property type="match status" value="1"/>
</dbReference>
<feature type="compositionally biased region" description="Polar residues" evidence="1">
    <location>
        <begin position="131"/>
        <end position="141"/>
    </location>
</feature>
<sequence>MISYNRHHKTMVEKINKALKDRNYKTWIDVEDMSGSTLDSMSTAIEDAAAVLVCMSPAYKTSKYCKLEAEYAYLRELPVIFLQMERDYKPDGWLGILLGDKLFYDFSGKYDFDSKLIQMMKELDKTLGQKAPQTKTTTANPGETRGKSETVPQTPTVNRAEATQQTDDVNKVEAVQQTETVNKMEVAKQTSGQSKHMVG</sequence>
<dbReference type="EMBL" id="CAXITT010000653">
    <property type="protein sequence ID" value="CAL1544855.1"/>
    <property type="molecule type" value="Genomic_DNA"/>
</dbReference>
<evidence type="ECO:0000313" key="4">
    <source>
        <dbReference type="Proteomes" id="UP001497497"/>
    </source>
</evidence>
<dbReference type="GO" id="GO:0007165">
    <property type="term" value="P:signal transduction"/>
    <property type="evidence" value="ECO:0007669"/>
    <property type="project" value="InterPro"/>
</dbReference>
<organism evidence="3 4">
    <name type="scientific">Lymnaea stagnalis</name>
    <name type="common">Great pond snail</name>
    <name type="synonym">Helix stagnalis</name>
    <dbReference type="NCBI Taxonomy" id="6523"/>
    <lineage>
        <taxon>Eukaryota</taxon>
        <taxon>Metazoa</taxon>
        <taxon>Spiralia</taxon>
        <taxon>Lophotrochozoa</taxon>
        <taxon>Mollusca</taxon>
        <taxon>Gastropoda</taxon>
        <taxon>Heterobranchia</taxon>
        <taxon>Euthyneura</taxon>
        <taxon>Panpulmonata</taxon>
        <taxon>Hygrophila</taxon>
        <taxon>Lymnaeoidea</taxon>
        <taxon>Lymnaeidae</taxon>
        <taxon>Lymnaea</taxon>
    </lineage>
</organism>
<dbReference type="Proteomes" id="UP001497497">
    <property type="component" value="Unassembled WGS sequence"/>
</dbReference>
<dbReference type="AlphaFoldDB" id="A0AAV2IF02"/>
<reference evidence="3 4" key="1">
    <citation type="submission" date="2024-04" db="EMBL/GenBank/DDBJ databases">
        <authorList>
            <consortium name="Genoscope - CEA"/>
            <person name="William W."/>
        </authorList>
    </citation>
    <scope>NUCLEOTIDE SEQUENCE [LARGE SCALE GENOMIC DNA]</scope>
</reference>
<dbReference type="InterPro" id="IPR035897">
    <property type="entry name" value="Toll_tir_struct_dom_sf"/>
</dbReference>
<comment type="caution">
    <text evidence="3">The sequence shown here is derived from an EMBL/GenBank/DDBJ whole genome shotgun (WGS) entry which is preliminary data.</text>
</comment>
<dbReference type="PROSITE" id="PS50104">
    <property type="entry name" value="TIR"/>
    <property type="match status" value="1"/>
</dbReference>
<feature type="compositionally biased region" description="Polar residues" evidence="1">
    <location>
        <begin position="150"/>
        <end position="167"/>
    </location>
</feature>
<evidence type="ECO:0000259" key="2">
    <source>
        <dbReference type="PROSITE" id="PS50104"/>
    </source>
</evidence>
<protein>
    <recommendedName>
        <fullName evidence="2">TIR domain-containing protein</fullName>
    </recommendedName>
</protein>
<accession>A0AAV2IF02</accession>
<dbReference type="Gene3D" id="3.40.50.10140">
    <property type="entry name" value="Toll/interleukin-1 receptor homology (TIR) domain"/>
    <property type="match status" value="1"/>
</dbReference>
<name>A0AAV2IF02_LYMST</name>
<dbReference type="PANTHER" id="PTHR46270:SF2">
    <property type="entry name" value="TIR DOMAIN-CONTAINING PROTEIN"/>
    <property type="match status" value="1"/>
</dbReference>
<dbReference type="Pfam" id="PF13676">
    <property type="entry name" value="TIR_2"/>
    <property type="match status" value="1"/>
</dbReference>
<feature type="region of interest" description="Disordered" evidence="1">
    <location>
        <begin position="128"/>
        <end position="171"/>
    </location>
</feature>
<keyword evidence="4" id="KW-1185">Reference proteome</keyword>
<dbReference type="InterPro" id="IPR000157">
    <property type="entry name" value="TIR_dom"/>
</dbReference>
<evidence type="ECO:0000256" key="1">
    <source>
        <dbReference type="SAM" id="MobiDB-lite"/>
    </source>
</evidence>
<gene>
    <name evidence="3" type="ORF">GSLYS_00018338001</name>
</gene>
<proteinExistence type="predicted"/>
<feature type="domain" description="TIR" evidence="2">
    <location>
        <begin position="1"/>
        <end position="120"/>
    </location>
</feature>
<evidence type="ECO:0000313" key="3">
    <source>
        <dbReference type="EMBL" id="CAL1544855.1"/>
    </source>
</evidence>